<reference evidence="2 3" key="1">
    <citation type="journal article" date="2013" name="Genome Announc.">
        <title>Draft Genome Sequence of 'Candidatus Halobonum tyrrellensis' Strain G22, Isolated from the Hypersaline Waters of Lake Tyrrell, Australia.</title>
        <authorList>
            <person name="Ugalde J.A."/>
            <person name="Narasingarao P."/>
            <person name="Kuo S."/>
            <person name="Podell S."/>
            <person name="Allen E.E."/>
        </authorList>
    </citation>
    <scope>NUCLEOTIDE SEQUENCE [LARGE SCALE GENOMIC DNA]</scope>
    <source>
        <strain evidence="2 3">G22</strain>
    </source>
</reference>
<evidence type="ECO:0000313" key="2">
    <source>
        <dbReference type="EMBL" id="ESP89481.1"/>
    </source>
</evidence>
<proteinExistence type="predicted"/>
<dbReference type="AlphaFoldDB" id="V4GWE8"/>
<protein>
    <submittedName>
        <fullName evidence="2">Uncharacterized protein</fullName>
    </submittedName>
</protein>
<organism evidence="2 3">
    <name type="scientific">Candidatus Halobonum tyrrellensis G22</name>
    <dbReference type="NCBI Taxonomy" id="1324957"/>
    <lineage>
        <taxon>Archaea</taxon>
        <taxon>Methanobacteriati</taxon>
        <taxon>Methanobacteriota</taxon>
        <taxon>Stenosarchaea group</taxon>
        <taxon>Halobacteria</taxon>
        <taxon>Halobacteriales</taxon>
        <taxon>Haloferacaceae</taxon>
        <taxon>Candidatus Halobonum</taxon>
    </lineage>
</organism>
<sequence>MAADEVAGWLAARSRATLALLGGSALALVGYRVVRLGGTDPDSVLAYVGASALVVGQVVAVVGLVVVAWRVLEA</sequence>
<evidence type="ECO:0000313" key="3">
    <source>
        <dbReference type="Proteomes" id="UP000017840"/>
    </source>
</evidence>
<keyword evidence="1" id="KW-1133">Transmembrane helix</keyword>
<keyword evidence="1" id="KW-0472">Membrane</keyword>
<feature type="transmembrane region" description="Helical" evidence="1">
    <location>
        <begin position="46"/>
        <end position="72"/>
    </location>
</feature>
<feature type="transmembrane region" description="Helical" evidence="1">
    <location>
        <begin position="16"/>
        <end position="34"/>
    </location>
</feature>
<dbReference type="RefSeq" id="WP_023393381.1">
    <property type="nucleotide sequence ID" value="NZ_ASGZ01000010.1"/>
</dbReference>
<name>V4GWE8_9EURY</name>
<dbReference type="Proteomes" id="UP000017840">
    <property type="component" value="Unassembled WGS sequence"/>
</dbReference>
<accession>V4GWE8</accession>
<keyword evidence="1" id="KW-0812">Transmembrane</keyword>
<comment type="caution">
    <text evidence="2">The sequence shown here is derived from an EMBL/GenBank/DDBJ whole genome shotgun (WGS) entry which is preliminary data.</text>
</comment>
<dbReference type="STRING" id="1324957.K933_03950"/>
<gene>
    <name evidence="2" type="ORF">K933_03950</name>
</gene>
<dbReference type="EMBL" id="ASGZ01000010">
    <property type="protein sequence ID" value="ESP89481.1"/>
    <property type="molecule type" value="Genomic_DNA"/>
</dbReference>
<evidence type="ECO:0000256" key="1">
    <source>
        <dbReference type="SAM" id="Phobius"/>
    </source>
</evidence>
<keyword evidence="3" id="KW-1185">Reference proteome</keyword>